<dbReference type="EMBL" id="RRAZ01000008">
    <property type="protein sequence ID" value="RRH76225.1"/>
    <property type="molecule type" value="Genomic_DNA"/>
</dbReference>
<evidence type="ECO:0000313" key="4">
    <source>
        <dbReference type="EMBL" id="RRH76225.1"/>
    </source>
</evidence>
<dbReference type="InterPro" id="IPR036683">
    <property type="entry name" value="CO_DH_flav_C_dom_sf"/>
</dbReference>
<dbReference type="GO" id="GO:0016491">
    <property type="term" value="F:oxidoreductase activity"/>
    <property type="evidence" value="ECO:0007669"/>
    <property type="project" value="InterPro"/>
</dbReference>
<dbReference type="InterPro" id="IPR051312">
    <property type="entry name" value="Diverse_Substr_Oxidored"/>
</dbReference>
<proteinExistence type="predicted"/>
<dbReference type="PANTHER" id="PTHR42659:SF1">
    <property type="entry name" value="OXIDOREDUCTASE"/>
    <property type="match status" value="1"/>
</dbReference>
<dbReference type="Pfam" id="PF00941">
    <property type="entry name" value="FAD_binding_5"/>
    <property type="match status" value="1"/>
</dbReference>
<dbReference type="InterPro" id="IPR002346">
    <property type="entry name" value="Mopterin_DH_FAD-bd"/>
</dbReference>
<dbReference type="PANTHER" id="PTHR42659">
    <property type="entry name" value="XANTHINE DEHYDROGENASE SUBUNIT C-RELATED"/>
    <property type="match status" value="1"/>
</dbReference>
<keyword evidence="1" id="KW-0285">Flavoprotein</keyword>
<dbReference type="Proteomes" id="UP000282125">
    <property type="component" value="Unassembled WGS sequence"/>
</dbReference>
<evidence type="ECO:0000259" key="3">
    <source>
        <dbReference type="PROSITE" id="PS51387"/>
    </source>
</evidence>
<dbReference type="InterPro" id="IPR005107">
    <property type="entry name" value="CO_DH_flav_C"/>
</dbReference>
<evidence type="ECO:0000313" key="5">
    <source>
        <dbReference type="Proteomes" id="UP000282125"/>
    </source>
</evidence>
<protein>
    <submittedName>
        <fullName evidence="4">Xanthine dehydrogenase family protein subunit M</fullName>
    </submittedName>
</protein>
<dbReference type="OrthoDB" id="9814706at2"/>
<sequence>MAATDWRWPQTAAEAADLLAQPGHQAVAGGTTVLDLARLGHVSGPAMVDLSRLPREEIRVQEGALLLDAGLSNTAVARAPLVQQRFPALSEAILSGASGQIRNAATLGGNLLQALRCAYFRDPSWPCNRRDAGSGCPAIEAPLPGDAILGITAHCRAAHPSDMAVALLALDARLHGLVGARRFEMPLADLYPLPSPDAGLTALPRGALVTAISLPLTTARSGYEKLRGRASYEFAAASVAAVLESDRGRITRAAIAFGGIATTPWRTPAAEALLLGQGYDARATDDFLDLAFATAAPVEATAHKLPLARGALHHLLQRLTK</sequence>
<comment type="caution">
    <text evidence="4">The sequence shown here is derived from an EMBL/GenBank/DDBJ whole genome shotgun (WGS) entry which is preliminary data.</text>
</comment>
<dbReference type="InterPro" id="IPR016169">
    <property type="entry name" value="FAD-bd_PCMH_sub2"/>
</dbReference>
<keyword evidence="5" id="KW-1185">Reference proteome</keyword>
<dbReference type="Gene3D" id="3.30.465.10">
    <property type="match status" value="2"/>
</dbReference>
<dbReference type="SUPFAM" id="SSF55447">
    <property type="entry name" value="CO dehydrogenase flavoprotein C-terminal domain-like"/>
    <property type="match status" value="1"/>
</dbReference>
<dbReference type="Gene3D" id="3.30.390.50">
    <property type="entry name" value="CO dehydrogenase flavoprotein, C-terminal domain"/>
    <property type="match status" value="1"/>
</dbReference>
<dbReference type="Pfam" id="PF03450">
    <property type="entry name" value="CO_deh_flav_C"/>
    <property type="match status" value="1"/>
</dbReference>
<evidence type="ECO:0000256" key="1">
    <source>
        <dbReference type="ARBA" id="ARBA00022630"/>
    </source>
</evidence>
<dbReference type="SMART" id="SM01092">
    <property type="entry name" value="CO_deh_flav_C"/>
    <property type="match status" value="1"/>
</dbReference>
<dbReference type="Gene3D" id="3.30.43.10">
    <property type="entry name" value="Uridine Diphospho-n-acetylenolpyruvylglucosamine Reductase, domain 2"/>
    <property type="match status" value="1"/>
</dbReference>
<dbReference type="PROSITE" id="PS51387">
    <property type="entry name" value="FAD_PCMH"/>
    <property type="match status" value="1"/>
</dbReference>
<dbReference type="SUPFAM" id="SSF56176">
    <property type="entry name" value="FAD-binding/transporter-associated domain-like"/>
    <property type="match status" value="1"/>
</dbReference>
<reference evidence="4 5" key="1">
    <citation type="submission" date="2018-11" db="EMBL/GenBank/DDBJ databases">
        <title>Gemmobacter sp. nov., YIM 102744-1 draft genome.</title>
        <authorList>
            <person name="Li G."/>
            <person name="Jiang Y."/>
        </authorList>
    </citation>
    <scope>NUCLEOTIDE SEQUENCE [LARGE SCALE GENOMIC DNA]</scope>
    <source>
        <strain evidence="4 5">YIM 102744-1</strain>
    </source>
</reference>
<gene>
    <name evidence="4" type="ORF">EG244_07390</name>
</gene>
<dbReference type="InterPro" id="IPR016166">
    <property type="entry name" value="FAD-bd_PCMH"/>
</dbReference>
<dbReference type="RefSeq" id="WP_124964364.1">
    <property type="nucleotide sequence ID" value="NZ_RRAZ01000008.1"/>
</dbReference>
<feature type="domain" description="FAD-binding PCMH-type" evidence="3">
    <location>
        <begin position="1"/>
        <end position="219"/>
    </location>
</feature>
<dbReference type="AlphaFoldDB" id="A0A3P3DPW4"/>
<accession>A0A3P3DPW4</accession>
<evidence type="ECO:0000256" key="2">
    <source>
        <dbReference type="ARBA" id="ARBA00022827"/>
    </source>
</evidence>
<name>A0A3P3DPW4_9RHOB</name>
<keyword evidence="2" id="KW-0274">FAD</keyword>
<dbReference type="GO" id="GO:0071949">
    <property type="term" value="F:FAD binding"/>
    <property type="evidence" value="ECO:0007669"/>
    <property type="project" value="InterPro"/>
</dbReference>
<organism evidence="4 5">
    <name type="scientific">Falsigemmobacter faecalis</name>
    <dbReference type="NCBI Taxonomy" id="2488730"/>
    <lineage>
        <taxon>Bacteria</taxon>
        <taxon>Pseudomonadati</taxon>
        <taxon>Pseudomonadota</taxon>
        <taxon>Alphaproteobacteria</taxon>
        <taxon>Rhodobacterales</taxon>
        <taxon>Paracoccaceae</taxon>
        <taxon>Falsigemmobacter</taxon>
    </lineage>
</organism>
<dbReference type="InterPro" id="IPR036318">
    <property type="entry name" value="FAD-bd_PCMH-like_sf"/>
</dbReference>
<dbReference type="InterPro" id="IPR016167">
    <property type="entry name" value="FAD-bd_PCMH_sub1"/>
</dbReference>